<dbReference type="EMBL" id="QXTE01000258">
    <property type="protein sequence ID" value="TFK00739.1"/>
    <property type="molecule type" value="Genomic_DNA"/>
</dbReference>
<dbReference type="Proteomes" id="UP000297703">
    <property type="component" value="Unassembled WGS sequence"/>
</dbReference>
<dbReference type="GO" id="GO:0016301">
    <property type="term" value="F:kinase activity"/>
    <property type="evidence" value="ECO:0007669"/>
    <property type="project" value="UniProtKB-KW"/>
</dbReference>
<gene>
    <name evidence="1" type="ORF">DR999_PMT17105</name>
</gene>
<comment type="caution">
    <text evidence="1">The sequence shown here is derived from an EMBL/GenBank/DDBJ whole genome shotgun (WGS) entry which is preliminary data.</text>
</comment>
<proteinExistence type="predicted"/>
<reference evidence="1 2" key="1">
    <citation type="submission" date="2019-04" db="EMBL/GenBank/DDBJ databases">
        <title>Draft genome of the big-headed turtle Platysternon megacephalum.</title>
        <authorList>
            <person name="Gong S."/>
        </authorList>
    </citation>
    <scope>NUCLEOTIDE SEQUENCE [LARGE SCALE GENOMIC DNA]</scope>
    <source>
        <strain evidence="1">DO16091913</strain>
        <tissue evidence="1">Muscle</tissue>
    </source>
</reference>
<organism evidence="1 2">
    <name type="scientific">Platysternon megacephalum</name>
    <name type="common">big-headed turtle</name>
    <dbReference type="NCBI Taxonomy" id="55544"/>
    <lineage>
        <taxon>Eukaryota</taxon>
        <taxon>Metazoa</taxon>
        <taxon>Chordata</taxon>
        <taxon>Craniata</taxon>
        <taxon>Vertebrata</taxon>
        <taxon>Euteleostomi</taxon>
        <taxon>Archelosauria</taxon>
        <taxon>Testudinata</taxon>
        <taxon>Testudines</taxon>
        <taxon>Cryptodira</taxon>
        <taxon>Durocryptodira</taxon>
        <taxon>Testudinoidea</taxon>
        <taxon>Platysternidae</taxon>
        <taxon>Platysternon</taxon>
    </lineage>
</organism>
<protein>
    <submittedName>
        <fullName evidence="1">Sphingosine kinase 2</fullName>
    </submittedName>
</protein>
<keyword evidence="1" id="KW-0418">Kinase</keyword>
<evidence type="ECO:0000313" key="2">
    <source>
        <dbReference type="Proteomes" id="UP000297703"/>
    </source>
</evidence>
<sequence length="154" mass="16725">MCSIHISSASPVPHPQILRGRCPPACTLPPGALVHTPAQHHSTHACSSPPVVQQAGWEHGTQRGTRHPHAGWLAQGSWSLSLLGCWFHLMAVWGESQSSSWLSGPLIGSLRAMETALSSPLGGGVCDRVLAEAPWSLRQFCRREDDRINWNELS</sequence>
<reference evidence="1 2" key="2">
    <citation type="submission" date="2019-04" db="EMBL/GenBank/DDBJ databases">
        <title>The genome sequence of big-headed turtle.</title>
        <authorList>
            <person name="Gong S."/>
        </authorList>
    </citation>
    <scope>NUCLEOTIDE SEQUENCE [LARGE SCALE GENOMIC DNA]</scope>
    <source>
        <strain evidence="1">DO16091913</strain>
        <tissue evidence="1">Muscle</tissue>
    </source>
</reference>
<dbReference type="AlphaFoldDB" id="A0A4D9DU63"/>
<name>A0A4D9DU63_9SAUR</name>
<keyword evidence="2" id="KW-1185">Reference proteome</keyword>
<keyword evidence="1" id="KW-0808">Transferase</keyword>
<evidence type="ECO:0000313" key="1">
    <source>
        <dbReference type="EMBL" id="TFK00739.1"/>
    </source>
</evidence>
<accession>A0A4D9DU63</accession>